<comment type="caution">
    <text evidence="3">The sequence shown here is derived from an EMBL/GenBank/DDBJ whole genome shotgun (WGS) entry which is preliminary data.</text>
</comment>
<accession>A0A2D0MXB8</accession>
<protein>
    <submittedName>
        <fullName evidence="3">Uncharacterized protein</fullName>
    </submittedName>
</protein>
<dbReference type="Pfam" id="PF13280">
    <property type="entry name" value="WYL"/>
    <property type="match status" value="1"/>
</dbReference>
<dbReference type="OrthoDB" id="43316at2"/>
<evidence type="ECO:0000313" key="4">
    <source>
        <dbReference type="Proteomes" id="UP000223913"/>
    </source>
</evidence>
<gene>
    <name evidence="3" type="ORF">CRP01_40365</name>
</gene>
<dbReference type="RefSeq" id="WP_099155792.1">
    <property type="nucleotide sequence ID" value="NZ_PDUD01000074.1"/>
</dbReference>
<dbReference type="Gene3D" id="1.10.10.10">
    <property type="entry name" value="Winged helix-like DNA-binding domain superfamily/Winged helix DNA-binding domain"/>
    <property type="match status" value="1"/>
</dbReference>
<proteinExistence type="predicted"/>
<sequence>MGRNSNASSRYQRINEIFNLRKGRNALVTTRELVNILGVSTRQLRTDMDQMKLMGAPLEYDAKDRGWRYTHPFDISEPIPLSVEDIMQLRLAVATLAQFNQVPGFENLSGIFEKIRKSVRRWLDREATTKAIYFDPLPNYEGARNLPFFLRAIEETREVQFEYRPFLASQSRSCRIDPYFLRQHHQGWYLGGFSHDPNELFIRTYPLERVVGEPVFTGTFFNRPENFRPAEYWKYIVGINRPPDKGIEKVVLEFNYLHGRYFLSKPFYEPFIILEESAEKLTVEMELIIDIELTRKILALGSDVKVIAPESLRASIKKFLEDALAHYYT</sequence>
<organism evidence="3 4">
    <name type="scientific">Flavilitoribacter nigricans (strain ATCC 23147 / DSM 23189 / NBRC 102662 / NCIMB 1420 / SS-2)</name>
    <name type="common">Lewinella nigricans</name>
    <dbReference type="NCBI Taxonomy" id="1122177"/>
    <lineage>
        <taxon>Bacteria</taxon>
        <taxon>Pseudomonadati</taxon>
        <taxon>Bacteroidota</taxon>
        <taxon>Saprospiria</taxon>
        <taxon>Saprospirales</taxon>
        <taxon>Lewinellaceae</taxon>
        <taxon>Flavilitoribacter</taxon>
    </lineage>
</organism>
<dbReference type="Pfam" id="PF25583">
    <property type="entry name" value="WCX"/>
    <property type="match status" value="1"/>
</dbReference>
<dbReference type="PANTHER" id="PTHR34580:SF1">
    <property type="entry name" value="PROTEIN PAFC"/>
    <property type="match status" value="1"/>
</dbReference>
<keyword evidence="4" id="KW-1185">Reference proteome</keyword>
<feature type="domain" description="WCX" evidence="2">
    <location>
        <begin position="250"/>
        <end position="323"/>
    </location>
</feature>
<name>A0A2D0MXB8_FLAN2</name>
<evidence type="ECO:0000259" key="2">
    <source>
        <dbReference type="Pfam" id="PF25583"/>
    </source>
</evidence>
<dbReference type="PROSITE" id="PS52050">
    <property type="entry name" value="WYL"/>
    <property type="match status" value="1"/>
</dbReference>
<dbReference type="InterPro" id="IPR057727">
    <property type="entry name" value="WCX_dom"/>
</dbReference>
<dbReference type="Proteomes" id="UP000223913">
    <property type="component" value="Unassembled WGS sequence"/>
</dbReference>
<dbReference type="InterPro" id="IPR036388">
    <property type="entry name" value="WH-like_DNA-bd_sf"/>
</dbReference>
<dbReference type="AlphaFoldDB" id="A0A2D0MXB8"/>
<dbReference type="EMBL" id="PDUD01000074">
    <property type="protein sequence ID" value="PHN00798.1"/>
    <property type="molecule type" value="Genomic_DNA"/>
</dbReference>
<evidence type="ECO:0000259" key="1">
    <source>
        <dbReference type="Pfam" id="PF13280"/>
    </source>
</evidence>
<dbReference type="PANTHER" id="PTHR34580">
    <property type="match status" value="1"/>
</dbReference>
<dbReference type="InterPro" id="IPR051534">
    <property type="entry name" value="CBASS_pafABC_assoc_protein"/>
</dbReference>
<reference evidence="3 4" key="1">
    <citation type="submission" date="2017-10" db="EMBL/GenBank/DDBJ databases">
        <title>The draft genome sequence of Lewinella nigricans NBRC 102662.</title>
        <authorList>
            <person name="Wang K."/>
        </authorList>
    </citation>
    <scope>NUCLEOTIDE SEQUENCE [LARGE SCALE GENOMIC DNA]</scope>
    <source>
        <strain evidence="3 4">NBRC 102662</strain>
    </source>
</reference>
<feature type="domain" description="WYL" evidence="1">
    <location>
        <begin position="150"/>
        <end position="210"/>
    </location>
</feature>
<dbReference type="InterPro" id="IPR026881">
    <property type="entry name" value="WYL_dom"/>
</dbReference>
<evidence type="ECO:0000313" key="3">
    <source>
        <dbReference type="EMBL" id="PHN00798.1"/>
    </source>
</evidence>